<dbReference type="PRINTS" id="PR00405">
    <property type="entry name" value="REVINTRACTNG"/>
</dbReference>
<dbReference type="FunFam" id="1.10.220.150:FF:000009">
    <property type="entry name" value="stromal membrane-associated protein 1 isoform X1"/>
    <property type="match status" value="1"/>
</dbReference>
<evidence type="ECO:0000313" key="11">
    <source>
        <dbReference type="Proteomes" id="UP000070544"/>
    </source>
</evidence>
<dbReference type="PANTHER" id="PTHR23180:SF160">
    <property type="entry name" value="ADP-RIBOSYLATION FACTOR GTPASE-ACTIVATING PROTEIN EFFECTOR PROTEIN 1"/>
    <property type="match status" value="1"/>
</dbReference>
<feature type="compositionally biased region" description="Pro residues" evidence="7">
    <location>
        <begin position="263"/>
        <end position="272"/>
    </location>
</feature>
<dbReference type="InterPro" id="IPR038508">
    <property type="entry name" value="ArfGAP_dom_sf"/>
</dbReference>
<feature type="domain" description="PH" evidence="8">
    <location>
        <begin position="587"/>
        <end position="696"/>
    </location>
</feature>
<accession>A0A139A9U1</accession>
<dbReference type="Gene3D" id="1.10.220.150">
    <property type="entry name" value="Arf GTPase activating protein"/>
    <property type="match status" value="1"/>
</dbReference>
<evidence type="ECO:0000256" key="3">
    <source>
        <dbReference type="ARBA" id="ARBA00022771"/>
    </source>
</evidence>
<feature type="compositionally biased region" description="Low complexity" evidence="7">
    <location>
        <begin position="547"/>
        <end position="558"/>
    </location>
</feature>
<keyword evidence="11" id="KW-1185">Reference proteome</keyword>
<feature type="compositionally biased region" description="Pro residues" evidence="7">
    <location>
        <begin position="71"/>
        <end position="84"/>
    </location>
</feature>
<dbReference type="SUPFAM" id="SSF103657">
    <property type="entry name" value="BAR/IMD domain-like"/>
    <property type="match status" value="1"/>
</dbReference>
<dbReference type="Pfam" id="PF16746">
    <property type="entry name" value="BAR_3"/>
    <property type="match status" value="1"/>
</dbReference>
<dbReference type="EMBL" id="KQ965777">
    <property type="protein sequence ID" value="KXS13497.1"/>
    <property type="molecule type" value="Genomic_DNA"/>
</dbReference>
<dbReference type="GO" id="GO:0008270">
    <property type="term" value="F:zinc ion binding"/>
    <property type="evidence" value="ECO:0007669"/>
    <property type="project" value="UniProtKB-KW"/>
</dbReference>
<dbReference type="PROSITE" id="PS50003">
    <property type="entry name" value="PH_DOMAIN"/>
    <property type="match status" value="1"/>
</dbReference>
<dbReference type="SUPFAM" id="SSF48403">
    <property type="entry name" value="Ankyrin repeat"/>
    <property type="match status" value="1"/>
</dbReference>
<dbReference type="PROSITE" id="PS50297">
    <property type="entry name" value="ANK_REP_REGION"/>
    <property type="match status" value="1"/>
</dbReference>
<evidence type="ECO:0000256" key="2">
    <source>
        <dbReference type="ARBA" id="ARBA00022723"/>
    </source>
</evidence>
<dbReference type="SUPFAM" id="SSF50729">
    <property type="entry name" value="PH domain-like"/>
    <property type="match status" value="1"/>
</dbReference>
<dbReference type="Gene3D" id="1.20.1270.60">
    <property type="entry name" value="Arfaptin homology (AH) domain/BAR domain"/>
    <property type="match status" value="1"/>
</dbReference>
<dbReference type="InterPro" id="IPR027267">
    <property type="entry name" value="AH/BAR_dom_sf"/>
</dbReference>
<dbReference type="Pfam" id="PF00169">
    <property type="entry name" value="PH"/>
    <property type="match status" value="1"/>
</dbReference>
<dbReference type="InterPro" id="IPR037278">
    <property type="entry name" value="ARFGAP/RecO"/>
</dbReference>
<dbReference type="InterPro" id="IPR002110">
    <property type="entry name" value="Ankyrin_rpt"/>
</dbReference>
<feature type="region of interest" description="Disordered" evidence="7">
    <location>
        <begin position="236"/>
        <end position="281"/>
    </location>
</feature>
<dbReference type="AlphaFoldDB" id="A0A139A9U1"/>
<protein>
    <submittedName>
        <fullName evidence="10">ArfGap-domain-containing protein</fullName>
    </submittedName>
</protein>
<proteinExistence type="predicted"/>
<evidence type="ECO:0000256" key="4">
    <source>
        <dbReference type="ARBA" id="ARBA00022833"/>
    </source>
</evidence>
<keyword evidence="1" id="KW-0343">GTPase activation</keyword>
<dbReference type="InterPro" id="IPR001849">
    <property type="entry name" value="PH_domain"/>
</dbReference>
<organism evidence="10 11">
    <name type="scientific">Gonapodya prolifera (strain JEL478)</name>
    <name type="common">Monoblepharis prolifera</name>
    <dbReference type="NCBI Taxonomy" id="1344416"/>
    <lineage>
        <taxon>Eukaryota</taxon>
        <taxon>Fungi</taxon>
        <taxon>Fungi incertae sedis</taxon>
        <taxon>Chytridiomycota</taxon>
        <taxon>Chytridiomycota incertae sedis</taxon>
        <taxon>Monoblepharidomycetes</taxon>
        <taxon>Monoblepharidales</taxon>
        <taxon>Gonapodyaceae</taxon>
        <taxon>Gonapodya</taxon>
    </lineage>
</organism>
<dbReference type="SMART" id="SM00105">
    <property type="entry name" value="ArfGap"/>
    <property type="match status" value="1"/>
</dbReference>
<dbReference type="InterPro" id="IPR001164">
    <property type="entry name" value="ArfGAP_dom"/>
</dbReference>
<dbReference type="GO" id="GO:0005096">
    <property type="term" value="F:GTPase activator activity"/>
    <property type="evidence" value="ECO:0007669"/>
    <property type="project" value="UniProtKB-KW"/>
</dbReference>
<dbReference type="InterPro" id="IPR004148">
    <property type="entry name" value="BAR_dom"/>
</dbReference>
<feature type="domain" description="Arf-GAP" evidence="9">
    <location>
        <begin position="729"/>
        <end position="846"/>
    </location>
</feature>
<dbReference type="CDD" id="cd08204">
    <property type="entry name" value="ArfGap"/>
    <property type="match status" value="1"/>
</dbReference>
<name>A0A139A9U1_GONPJ</name>
<gene>
    <name evidence="10" type="ORF">M427DRAFT_368633</name>
</gene>
<evidence type="ECO:0000313" key="10">
    <source>
        <dbReference type="EMBL" id="KXS13497.1"/>
    </source>
</evidence>
<keyword evidence="5" id="KW-0040">ANK repeat</keyword>
<evidence type="ECO:0000256" key="5">
    <source>
        <dbReference type="PROSITE-ProRule" id="PRU00023"/>
    </source>
</evidence>
<dbReference type="Pfam" id="PF13637">
    <property type="entry name" value="Ank_4"/>
    <property type="match status" value="1"/>
</dbReference>
<dbReference type="STRING" id="1344416.A0A139A9U1"/>
<dbReference type="OrthoDB" id="10266696at2759"/>
<evidence type="ECO:0000259" key="8">
    <source>
        <dbReference type="PROSITE" id="PS50003"/>
    </source>
</evidence>
<dbReference type="Gene3D" id="2.30.29.30">
    <property type="entry name" value="Pleckstrin-homology domain (PH domain)/Phosphotyrosine-binding domain (PTB)"/>
    <property type="match status" value="1"/>
</dbReference>
<dbReference type="Proteomes" id="UP000070544">
    <property type="component" value="Unassembled WGS sequence"/>
</dbReference>
<dbReference type="SMART" id="SM00248">
    <property type="entry name" value="ANK"/>
    <property type="match status" value="2"/>
</dbReference>
<dbReference type="PANTHER" id="PTHR23180">
    <property type="entry name" value="CENTAURIN/ARF"/>
    <property type="match status" value="1"/>
</dbReference>
<sequence length="1040" mass="112139">MAVCEWTCSEIRLPTPAPEDRVDGGWRCTGWFVEWRTDVNRYYLLASFSFWVKTPQTSPSTIHRMASQVPSSPPPPIDLPPPPQTTTTTSSPAKRSSSSNIPTSPSRFPPSTATLRRHASTSASASASSRSISSPDSPAALSRSPSAASAPTSATTSDLPPPTTLAAAGTTVPWSSSSPSPSSAPPPPAAALSGLVDEKRERRGSITGGLWAGLGGFGGMNLGGIGMGLGIGMGSRATPPPLAQHPLTHQPSTASAHPVLSSLPPPGPPATTPTPTSSVAYTPAAQNAGASLADFLEDGPLFRATVAELEKKTELIKGSLKRALRAANGYLEAARGSVEAQRAFVESVADMPTLDGAIGAYLAMTDAHIQAGYERWLSQIEGLLVEPIKKIYESDVKIMDALKKEFESESNSYYSFLTKHLAMPYDESARKRSESDARYQSKRRAFDLKRFDYYSRLRELNGGQKDQELAFIFSTFAEKQFVFYSTVGARMTEGKPNLDRLVNQVSDMTKSMHLLRKDREEKRRLLETRASVASASEVGGDGGWAAGGQSSDPTDGSGPPSPFMNSKFKGIRDLQQPSHDSDGPGSGRRKEGFLYAASVHPNISNISGNSGGAGYKKIWVVLSNGQLQEYANWKMGLVPDKNGIVRLRFCTVREARNPERRFCFEVIGPDIGRRVYQATDEVELRSWISTIQNAIEGLLQGNTSCLDLEKASSSSNLGTSQQDTPFDYVQLLELLREEPANQTCADCGAKNPDWSSINLGCLICIDCSGIHRSLGTHISKVRSLTLDISTWTPELAMMFRSIGNMVSNSVWEATCAEKGVQRPTQTQPRDIKQAFVRNKYADKLFVDRTLISTPAAANTLLSSAVTRVNFSEALSAVALGADLNYRVNGRPILHIAMEYPGVKRGATMDPSSQKEGSRFALVEFLLQNGSNVNAVDESSLDPQLHHPIHFVSPHEGRAVPDPSYRTLLHYAALSEDVEAIAYLLQKGADPLAKDALGLTPLDLLSVGNTHRESSEDITTIDGGTLEACSKLLSSAVAKRA</sequence>
<dbReference type="SUPFAM" id="SSF57863">
    <property type="entry name" value="ArfGap/RecO-like zinc finger"/>
    <property type="match status" value="1"/>
</dbReference>
<feature type="repeat" description="ANK" evidence="5">
    <location>
        <begin position="963"/>
        <end position="995"/>
    </location>
</feature>
<dbReference type="InterPro" id="IPR036770">
    <property type="entry name" value="Ankyrin_rpt-contain_sf"/>
</dbReference>
<keyword evidence="2" id="KW-0479">Metal-binding</keyword>
<evidence type="ECO:0000256" key="6">
    <source>
        <dbReference type="PROSITE-ProRule" id="PRU00288"/>
    </source>
</evidence>
<dbReference type="SMART" id="SM00233">
    <property type="entry name" value="PH"/>
    <property type="match status" value="1"/>
</dbReference>
<dbReference type="PROSITE" id="PS50115">
    <property type="entry name" value="ARFGAP"/>
    <property type="match status" value="1"/>
</dbReference>
<dbReference type="GO" id="GO:0005737">
    <property type="term" value="C:cytoplasm"/>
    <property type="evidence" value="ECO:0007669"/>
    <property type="project" value="InterPro"/>
</dbReference>
<dbReference type="Pfam" id="PF01412">
    <property type="entry name" value="ArfGap"/>
    <property type="match status" value="1"/>
</dbReference>
<feature type="compositionally biased region" description="Low complexity" evidence="7">
    <location>
        <begin position="85"/>
        <end position="181"/>
    </location>
</feature>
<dbReference type="InterPro" id="IPR045258">
    <property type="entry name" value="ACAP1/2/3-like"/>
</dbReference>
<feature type="region of interest" description="Disordered" evidence="7">
    <location>
        <begin position="528"/>
        <end position="568"/>
    </location>
</feature>
<dbReference type="Gene3D" id="1.25.40.20">
    <property type="entry name" value="Ankyrin repeat-containing domain"/>
    <property type="match status" value="1"/>
</dbReference>
<feature type="region of interest" description="Disordered" evidence="7">
    <location>
        <begin position="61"/>
        <end position="194"/>
    </location>
</feature>
<evidence type="ECO:0000256" key="1">
    <source>
        <dbReference type="ARBA" id="ARBA00022468"/>
    </source>
</evidence>
<keyword evidence="4" id="KW-0862">Zinc</keyword>
<evidence type="ECO:0000256" key="7">
    <source>
        <dbReference type="SAM" id="MobiDB-lite"/>
    </source>
</evidence>
<reference evidence="10 11" key="1">
    <citation type="journal article" date="2015" name="Genome Biol. Evol.">
        <title>Phylogenomic analyses indicate that early fungi evolved digesting cell walls of algal ancestors of land plants.</title>
        <authorList>
            <person name="Chang Y."/>
            <person name="Wang S."/>
            <person name="Sekimoto S."/>
            <person name="Aerts A.L."/>
            <person name="Choi C."/>
            <person name="Clum A."/>
            <person name="LaButti K.M."/>
            <person name="Lindquist E.A."/>
            <person name="Yee Ngan C."/>
            <person name="Ohm R.A."/>
            <person name="Salamov A.A."/>
            <person name="Grigoriev I.V."/>
            <person name="Spatafora J.W."/>
            <person name="Berbee M.L."/>
        </authorList>
    </citation>
    <scope>NUCLEOTIDE SEQUENCE [LARGE SCALE GENOMIC DNA]</scope>
    <source>
        <strain evidence="10 11">JEL478</strain>
    </source>
</reference>
<keyword evidence="3 6" id="KW-0863">Zinc-finger</keyword>
<dbReference type="PROSITE" id="PS50088">
    <property type="entry name" value="ANK_REPEAT"/>
    <property type="match status" value="1"/>
</dbReference>
<evidence type="ECO:0000259" key="9">
    <source>
        <dbReference type="PROSITE" id="PS50115"/>
    </source>
</evidence>
<dbReference type="InterPro" id="IPR011993">
    <property type="entry name" value="PH-like_dom_sf"/>
</dbReference>